<evidence type="ECO:0000256" key="2">
    <source>
        <dbReference type="ARBA" id="ARBA00022618"/>
    </source>
</evidence>
<dbReference type="EMBL" id="KE561209">
    <property type="protein sequence ID" value="EPZ31593.1"/>
    <property type="molecule type" value="Genomic_DNA"/>
</dbReference>
<evidence type="ECO:0000313" key="10">
    <source>
        <dbReference type="EMBL" id="RKP18396.1"/>
    </source>
</evidence>
<name>A0A075ASY3_ROZAC</name>
<feature type="region of interest" description="Disordered" evidence="6">
    <location>
        <begin position="1"/>
        <end position="45"/>
    </location>
</feature>
<evidence type="ECO:0000259" key="7">
    <source>
        <dbReference type="SMART" id="SM00382"/>
    </source>
</evidence>
<feature type="domain" description="Cdc6 C-terminal" evidence="8">
    <location>
        <begin position="351"/>
        <end position="427"/>
    </location>
</feature>
<evidence type="ECO:0000256" key="1">
    <source>
        <dbReference type="ARBA" id="ARBA00006184"/>
    </source>
</evidence>
<protein>
    <recommendedName>
        <fullName evidence="5">Cell division control protein</fullName>
    </recommendedName>
</protein>
<dbReference type="PANTHER" id="PTHR10763:SF26">
    <property type="entry name" value="CELL DIVISION CONTROL PROTEIN 6 HOMOLOG"/>
    <property type="match status" value="1"/>
</dbReference>
<dbReference type="InterPro" id="IPR003593">
    <property type="entry name" value="AAA+_ATPase"/>
</dbReference>
<dbReference type="InterPro" id="IPR016314">
    <property type="entry name" value="Cdc6/18"/>
</dbReference>
<dbReference type="OrthoDB" id="1926878at2759"/>
<dbReference type="Proteomes" id="UP000281549">
    <property type="component" value="Unassembled WGS sequence"/>
</dbReference>
<dbReference type="GO" id="GO:0051301">
    <property type="term" value="P:cell division"/>
    <property type="evidence" value="ECO:0007669"/>
    <property type="project" value="UniProtKB-UniRule"/>
</dbReference>
<dbReference type="Proteomes" id="UP000030755">
    <property type="component" value="Unassembled WGS sequence"/>
</dbReference>
<dbReference type="CDD" id="cd00009">
    <property type="entry name" value="AAA"/>
    <property type="match status" value="1"/>
</dbReference>
<reference evidence="9 11" key="1">
    <citation type="journal article" date="2013" name="Curr. Biol.">
        <title>Shared signatures of parasitism and phylogenomics unite Cryptomycota and microsporidia.</title>
        <authorList>
            <person name="James T.Y."/>
            <person name="Pelin A."/>
            <person name="Bonen L."/>
            <person name="Ahrendt S."/>
            <person name="Sain D."/>
            <person name="Corradi N."/>
            <person name="Stajich J.E."/>
        </authorList>
    </citation>
    <scope>NUCLEOTIDE SEQUENCE [LARGE SCALE GENOMIC DNA]</scope>
    <source>
        <strain evidence="9 11">CSF55</strain>
        <strain evidence="9 11">CSF55</strain>
    </source>
</reference>
<dbReference type="Gene3D" id="3.40.50.300">
    <property type="entry name" value="P-loop containing nucleotide triphosphate hydrolases"/>
    <property type="match status" value="1"/>
</dbReference>
<reference evidence="10" key="3">
    <citation type="submission" date="2018-08" db="EMBL/GenBank/DDBJ databases">
        <title>Leveraging single-cell genomics to expand the Fungal Tree of Life.</title>
        <authorList>
            <consortium name="DOE Joint Genome Institute"/>
            <person name="Ahrendt S.R."/>
            <person name="Quandt C.A."/>
            <person name="Ciobanu D."/>
            <person name="Clum A."/>
            <person name="Salamov A."/>
            <person name="Andreopoulos B."/>
            <person name="Cheng J.-F."/>
            <person name="Woyke T."/>
            <person name="Pelin A."/>
            <person name="Henrissat B."/>
            <person name="Reynolds N."/>
            <person name="Benny G.L."/>
            <person name="Smith M.E."/>
            <person name="James T.Y."/>
            <person name="Grigoriev I.V."/>
        </authorList>
    </citation>
    <scope>NUCLEOTIDE SEQUENCE</scope>
    <source>
        <strain evidence="10">CSF55</strain>
    </source>
</reference>
<evidence type="ECO:0000313" key="9">
    <source>
        <dbReference type="EMBL" id="EPZ31593.1"/>
    </source>
</evidence>
<comment type="similarity">
    <text evidence="1 5">Belongs to the CDC6/cdc18 family.</text>
</comment>
<keyword evidence="9" id="KW-0378">Hydrolase</keyword>
<evidence type="ECO:0000313" key="12">
    <source>
        <dbReference type="Proteomes" id="UP000281549"/>
    </source>
</evidence>
<dbReference type="GO" id="GO:0005634">
    <property type="term" value="C:nucleus"/>
    <property type="evidence" value="ECO:0007669"/>
    <property type="project" value="TreeGrafter"/>
</dbReference>
<dbReference type="InterPro" id="IPR015163">
    <property type="entry name" value="Cdc6_C"/>
</dbReference>
<dbReference type="PIRSF" id="PIRSF001767">
    <property type="entry name" value="Cdc6"/>
    <property type="match status" value="1"/>
</dbReference>
<evidence type="ECO:0000256" key="3">
    <source>
        <dbReference type="ARBA" id="ARBA00022705"/>
    </source>
</evidence>
<dbReference type="OMA" id="WPTDEVY"/>
<dbReference type="SMART" id="SM01074">
    <property type="entry name" value="Cdc6_C"/>
    <property type="match status" value="1"/>
</dbReference>
<evidence type="ECO:0000313" key="11">
    <source>
        <dbReference type="Proteomes" id="UP000030755"/>
    </source>
</evidence>
<dbReference type="GO" id="GO:0033314">
    <property type="term" value="P:mitotic DNA replication checkpoint signaling"/>
    <property type="evidence" value="ECO:0007669"/>
    <property type="project" value="TreeGrafter"/>
</dbReference>
<keyword evidence="2" id="KW-0132">Cell division</keyword>
<dbReference type="GO" id="GO:0016887">
    <property type="term" value="F:ATP hydrolysis activity"/>
    <property type="evidence" value="ECO:0007669"/>
    <property type="project" value="InterPro"/>
</dbReference>
<dbReference type="InterPro" id="IPR027417">
    <property type="entry name" value="P-loop_NTPase"/>
</dbReference>
<dbReference type="EMBL" id="ML005474">
    <property type="protein sequence ID" value="RKP18396.1"/>
    <property type="molecule type" value="Genomic_DNA"/>
</dbReference>
<dbReference type="Gene3D" id="1.10.10.10">
    <property type="entry name" value="Winged helix-like DNA-binding domain superfamily/Winged helix DNA-binding domain"/>
    <property type="match status" value="1"/>
</dbReference>
<dbReference type="AlphaFoldDB" id="A0A075ASY3"/>
<dbReference type="GO" id="GO:0003688">
    <property type="term" value="F:DNA replication origin binding"/>
    <property type="evidence" value="ECO:0007669"/>
    <property type="project" value="TreeGrafter"/>
</dbReference>
<feature type="domain" description="AAA+ ATPase" evidence="7">
    <location>
        <begin position="112"/>
        <end position="245"/>
    </location>
</feature>
<dbReference type="HOGENOM" id="CLU_012774_2_1_1"/>
<sequence>MRTRRSILPSVSTETQDLAAKDEAISSPRKKQKRTPKIDKPDHHKNMAIVEKINQDQENINPNISREALDKLADAKSIFRRSADNTIDFYVGRQKERDTIQEFINNIQSKNKNGSLYIAGCPGCGKTALMAQILEKSKIVHTFLNCMTVEEPRQIFSKLVAKVFGKETTLKDSFECFKSNIDASKKPILLVLDEIDQLLTANGDILYKLFEIPFSSNNKISIIGIANSLDLTDRFLPRLKLKGLEPKILHFQSYKINEISDILKKRLEFVKDRIKVQDIALELCSRKVVAIGDVRKGLDFILQAIEKAEIKGKESVEVTVAHMVQVLNNSIQPNSSVFKIKSLNIQCKCVLVAFYRLQNKHITVENVLKEYEIVCKQIGTSGLSRSEFLDICSTLETTGIWSFQTKGSQFQKRIQLHVSTDDIKVACQKEKILESLFLNE</sequence>
<dbReference type="SMART" id="SM00382">
    <property type="entry name" value="AAA"/>
    <property type="match status" value="1"/>
</dbReference>
<dbReference type="Pfam" id="PF09079">
    <property type="entry name" value="WHD_Cdc6"/>
    <property type="match status" value="1"/>
</dbReference>
<feature type="compositionally biased region" description="Basic and acidic residues" evidence="6">
    <location>
        <begin position="36"/>
        <end position="45"/>
    </location>
</feature>
<accession>A0A075ASY3</accession>
<dbReference type="Gene3D" id="1.10.8.60">
    <property type="match status" value="1"/>
</dbReference>
<keyword evidence="3" id="KW-0235">DNA replication</keyword>
<keyword evidence="4" id="KW-0131">Cell cycle</keyword>
<dbReference type="InterPro" id="IPR036390">
    <property type="entry name" value="WH_DNA-bd_sf"/>
</dbReference>
<evidence type="ECO:0000256" key="6">
    <source>
        <dbReference type="SAM" id="MobiDB-lite"/>
    </source>
</evidence>
<gene>
    <name evidence="9" type="ORF">O9G_000072</name>
    <name evidence="10" type="ORF">ROZALSC1DRAFT_29917</name>
</gene>
<dbReference type="Pfam" id="PF00004">
    <property type="entry name" value="AAA"/>
    <property type="match status" value="1"/>
</dbReference>
<reference evidence="12" key="2">
    <citation type="journal article" date="2018" name="Nat. Microbiol.">
        <title>Leveraging single-cell genomics to expand the fungal tree of life.</title>
        <authorList>
            <person name="Ahrendt S.R."/>
            <person name="Quandt C.A."/>
            <person name="Ciobanu D."/>
            <person name="Clum A."/>
            <person name="Salamov A."/>
            <person name="Andreopoulos B."/>
            <person name="Cheng J.F."/>
            <person name="Woyke T."/>
            <person name="Pelin A."/>
            <person name="Henrissat B."/>
            <person name="Reynolds N.K."/>
            <person name="Benny G.L."/>
            <person name="Smith M.E."/>
            <person name="James T.Y."/>
            <person name="Grigoriev I.V."/>
        </authorList>
    </citation>
    <scope>NUCLEOTIDE SEQUENCE [LARGE SCALE GENOMIC DNA]</scope>
    <source>
        <strain evidence="12">CSF55</strain>
    </source>
</reference>
<proteinExistence type="inferred from homology"/>
<dbReference type="STRING" id="988480.A0A075ASY3"/>
<evidence type="ECO:0000256" key="4">
    <source>
        <dbReference type="ARBA" id="ARBA00023306"/>
    </source>
</evidence>
<dbReference type="SUPFAM" id="SSF46785">
    <property type="entry name" value="Winged helix' DNA-binding domain"/>
    <property type="match status" value="1"/>
</dbReference>
<evidence type="ECO:0000256" key="5">
    <source>
        <dbReference type="PIRNR" id="PIRNR001767"/>
    </source>
</evidence>
<dbReference type="InterPro" id="IPR050311">
    <property type="entry name" value="ORC1/CDC6"/>
</dbReference>
<evidence type="ECO:0000259" key="8">
    <source>
        <dbReference type="SMART" id="SM01074"/>
    </source>
</evidence>
<organism evidence="9 11">
    <name type="scientific">Rozella allomycis (strain CSF55)</name>
    <dbReference type="NCBI Taxonomy" id="988480"/>
    <lineage>
        <taxon>Eukaryota</taxon>
        <taxon>Fungi</taxon>
        <taxon>Fungi incertae sedis</taxon>
        <taxon>Cryptomycota</taxon>
        <taxon>Cryptomycota incertae sedis</taxon>
        <taxon>Rozella</taxon>
    </lineage>
</organism>
<dbReference type="SUPFAM" id="SSF52540">
    <property type="entry name" value="P-loop containing nucleoside triphosphate hydrolases"/>
    <property type="match status" value="1"/>
</dbReference>
<dbReference type="GO" id="GO:0006270">
    <property type="term" value="P:DNA replication initiation"/>
    <property type="evidence" value="ECO:0007669"/>
    <property type="project" value="UniProtKB-UniRule"/>
</dbReference>
<keyword evidence="11" id="KW-1185">Reference proteome</keyword>
<dbReference type="PANTHER" id="PTHR10763">
    <property type="entry name" value="CELL DIVISION CONTROL PROTEIN 6-RELATED"/>
    <property type="match status" value="1"/>
</dbReference>
<dbReference type="GO" id="GO:0005524">
    <property type="term" value="F:ATP binding"/>
    <property type="evidence" value="ECO:0007669"/>
    <property type="project" value="InterPro"/>
</dbReference>
<dbReference type="InterPro" id="IPR036388">
    <property type="entry name" value="WH-like_DNA-bd_sf"/>
</dbReference>
<dbReference type="InterPro" id="IPR003959">
    <property type="entry name" value="ATPase_AAA_core"/>
</dbReference>